<reference evidence="1" key="2">
    <citation type="submission" date="2021-02" db="EMBL/GenBank/DDBJ databases">
        <title>Aspergillus puulaauensis MK2 genome sequence.</title>
        <authorList>
            <person name="Futagami T."/>
            <person name="Mori K."/>
            <person name="Kadooka C."/>
            <person name="Tanaka T."/>
        </authorList>
    </citation>
    <scope>NUCLEOTIDE SEQUENCE</scope>
    <source>
        <strain evidence="1">MK2</strain>
    </source>
</reference>
<evidence type="ECO:0000313" key="1">
    <source>
        <dbReference type="EMBL" id="BCS25309.1"/>
    </source>
</evidence>
<dbReference type="Proteomes" id="UP000654913">
    <property type="component" value="Chromosome 5"/>
</dbReference>
<dbReference type="RefSeq" id="XP_041557503.1">
    <property type="nucleotide sequence ID" value="XM_041704971.1"/>
</dbReference>
<dbReference type="Gene3D" id="3.40.50.1820">
    <property type="entry name" value="alpha/beta hydrolase"/>
    <property type="match status" value="1"/>
</dbReference>
<keyword evidence="2" id="KW-1185">Reference proteome</keyword>
<reference evidence="1" key="1">
    <citation type="submission" date="2021-01" db="EMBL/GenBank/DDBJ databases">
        <authorList>
            <consortium name="Aspergillus puulaauensis MK2 genome sequencing consortium"/>
            <person name="Kazuki M."/>
            <person name="Futagami T."/>
        </authorList>
    </citation>
    <scope>NUCLEOTIDE SEQUENCE</scope>
    <source>
        <strain evidence="1">MK2</strain>
    </source>
</reference>
<dbReference type="OrthoDB" id="3200163at2759"/>
<dbReference type="GeneID" id="64975314"/>
<dbReference type="AlphaFoldDB" id="A0A7R7XQ24"/>
<proteinExistence type="predicted"/>
<accession>A0A7R7XQ24</accession>
<evidence type="ECO:0000313" key="2">
    <source>
        <dbReference type="Proteomes" id="UP000654913"/>
    </source>
</evidence>
<organism evidence="1 2">
    <name type="scientific">Aspergillus puulaauensis</name>
    <dbReference type="NCBI Taxonomy" id="1220207"/>
    <lineage>
        <taxon>Eukaryota</taxon>
        <taxon>Fungi</taxon>
        <taxon>Dikarya</taxon>
        <taxon>Ascomycota</taxon>
        <taxon>Pezizomycotina</taxon>
        <taxon>Eurotiomycetes</taxon>
        <taxon>Eurotiomycetidae</taxon>
        <taxon>Eurotiales</taxon>
        <taxon>Aspergillaceae</taxon>
        <taxon>Aspergillus</taxon>
    </lineage>
</organism>
<sequence>MPLFKRMVSMSSTNFLMQPLPEHVTEVTYKTLVSRLGLASLSASERVNALVQMDSQKLLQAISPNDTLLPATGGELGLKPHINAKIQQGGSGPLDLPGQKWCEGIMVRDCQMGASTLSAMLNRDKDGIVPAFRELLTKSLGSAESAGQVMAAYAISENLNSDDRLKAILQFANGICFFLPVLNYGHCWSGHAFIYHFNEPNPWDGPWKCYASHILDIAYLFLNYNESWSVSQCTVAVQFAKDLIAFSNGRAAWPAFKWETKGFYSRVYGGRGLDASGKSTIVLAPDPRTERSEVILSLTRSIPADDLSRVWQIFISGTA</sequence>
<dbReference type="KEGG" id="apuu:APUU_50020S"/>
<name>A0A7R7XQ24_9EURO</name>
<dbReference type="InterPro" id="IPR029058">
    <property type="entry name" value="AB_hydrolase_fold"/>
</dbReference>
<dbReference type="EMBL" id="AP024447">
    <property type="protein sequence ID" value="BCS25309.1"/>
    <property type="molecule type" value="Genomic_DNA"/>
</dbReference>
<dbReference type="SUPFAM" id="SSF53474">
    <property type="entry name" value="alpha/beta-Hydrolases"/>
    <property type="match status" value="1"/>
</dbReference>
<gene>
    <name evidence="1" type="ORF">APUU_50020S</name>
</gene>
<protein>
    <submittedName>
        <fullName evidence="1">Uncharacterized protein</fullName>
    </submittedName>
</protein>